<name>A0A0D2MMJ5_9CHLO</name>
<dbReference type="PROSITE" id="PS00108">
    <property type="entry name" value="PROTEIN_KINASE_ST"/>
    <property type="match status" value="1"/>
</dbReference>
<feature type="compositionally biased region" description="Pro residues" evidence="1">
    <location>
        <begin position="269"/>
        <end position="280"/>
    </location>
</feature>
<dbReference type="Pfam" id="PF07714">
    <property type="entry name" value="PK_Tyr_Ser-Thr"/>
    <property type="match status" value="1"/>
</dbReference>
<dbReference type="SUPFAM" id="SSF56112">
    <property type="entry name" value="Protein kinase-like (PK-like)"/>
    <property type="match status" value="1"/>
</dbReference>
<dbReference type="KEGG" id="mng:MNEG_3952"/>
<dbReference type="PROSITE" id="PS50011">
    <property type="entry name" value="PROTEIN_KINASE_DOM"/>
    <property type="match status" value="1"/>
</dbReference>
<dbReference type="OrthoDB" id="2314853at2759"/>
<dbReference type="PANTHER" id="PTHR44329:SF214">
    <property type="entry name" value="PROTEIN KINASE DOMAIN-CONTAINING PROTEIN"/>
    <property type="match status" value="1"/>
</dbReference>
<feature type="region of interest" description="Disordered" evidence="1">
    <location>
        <begin position="165"/>
        <end position="186"/>
    </location>
</feature>
<evidence type="ECO:0000256" key="1">
    <source>
        <dbReference type="SAM" id="MobiDB-lite"/>
    </source>
</evidence>
<dbReference type="EMBL" id="KK100743">
    <property type="protein sequence ID" value="KIZ04005.1"/>
    <property type="molecule type" value="Genomic_DNA"/>
</dbReference>
<keyword evidence="2" id="KW-0472">Membrane</keyword>
<feature type="compositionally biased region" description="Basic and acidic residues" evidence="1">
    <location>
        <begin position="342"/>
        <end position="355"/>
    </location>
</feature>
<organism evidence="4 5">
    <name type="scientific">Monoraphidium neglectum</name>
    <dbReference type="NCBI Taxonomy" id="145388"/>
    <lineage>
        <taxon>Eukaryota</taxon>
        <taxon>Viridiplantae</taxon>
        <taxon>Chlorophyta</taxon>
        <taxon>core chlorophytes</taxon>
        <taxon>Chlorophyceae</taxon>
        <taxon>CS clade</taxon>
        <taxon>Sphaeropleales</taxon>
        <taxon>Selenastraceae</taxon>
        <taxon>Monoraphidium</taxon>
    </lineage>
</organism>
<feature type="region of interest" description="Disordered" evidence="1">
    <location>
        <begin position="316"/>
        <end position="445"/>
    </location>
</feature>
<evidence type="ECO:0000256" key="2">
    <source>
        <dbReference type="SAM" id="Phobius"/>
    </source>
</evidence>
<dbReference type="RefSeq" id="XP_013903024.1">
    <property type="nucleotide sequence ID" value="XM_014047570.1"/>
</dbReference>
<gene>
    <name evidence="4" type="ORF">MNEG_3952</name>
</gene>
<keyword evidence="2" id="KW-1133">Transmembrane helix</keyword>
<feature type="compositionally biased region" description="Low complexity" evidence="1">
    <location>
        <begin position="256"/>
        <end position="268"/>
    </location>
</feature>
<dbReference type="InterPro" id="IPR008271">
    <property type="entry name" value="Ser/Thr_kinase_AS"/>
</dbReference>
<dbReference type="SMART" id="SM00220">
    <property type="entry name" value="S_TKc"/>
    <property type="match status" value="1"/>
</dbReference>
<keyword evidence="5" id="KW-1185">Reference proteome</keyword>
<feature type="domain" description="Protein kinase" evidence="3">
    <location>
        <begin position="551"/>
        <end position="916"/>
    </location>
</feature>
<keyword evidence="2" id="KW-0812">Transmembrane</keyword>
<dbReference type="AlphaFoldDB" id="A0A0D2MMJ5"/>
<dbReference type="InterPro" id="IPR051681">
    <property type="entry name" value="Ser/Thr_Kinases-Pseudokinases"/>
</dbReference>
<feature type="compositionally biased region" description="Low complexity" evidence="1">
    <location>
        <begin position="168"/>
        <end position="186"/>
    </location>
</feature>
<dbReference type="InterPro" id="IPR000719">
    <property type="entry name" value="Prot_kinase_dom"/>
</dbReference>
<feature type="compositionally biased region" description="Low complexity" evidence="1">
    <location>
        <begin position="322"/>
        <end position="333"/>
    </location>
</feature>
<evidence type="ECO:0000313" key="4">
    <source>
        <dbReference type="EMBL" id="KIZ04005.1"/>
    </source>
</evidence>
<dbReference type="InterPro" id="IPR001245">
    <property type="entry name" value="Ser-Thr/Tyr_kinase_cat_dom"/>
</dbReference>
<feature type="compositionally biased region" description="Polar residues" evidence="1">
    <location>
        <begin position="239"/>
        <end position="250"/>
    </location>
</feature>
<reference evidence="4 5" key="1">
    <citation type="journal article" date="2013" name="BMC Genomics">
        <title>Reconstruction of the lipid metabolism for the microalga Monoraphidium neglectum from its genome sequence reveals characteristics suitable for biofuel production.</title>
        <authorList>
            <person name="Bogen C."/>
            <person name="Al-Dilaimi A."/>
            <person name="Albersmeier A."/>
            <person name="Wichmann J."/>
            <person name="Grundmann M."/>
            <person name="Rupp O."/>
            <person name="Lauersen K.J."/>
            <person name="Blifernez-Klassen O."/>
            <person name="Kalinowski J."/>
            <person name="Goesmann A."/>
            <person name="Mussgnug J.H."/>
            <person name="Kruse O."/>
        </authorList>
    </citation>
    <scope>NUCLEOTIDE SEQUENCE [LARGE SCALE GENOMIC DNA]</scope>
    <source>
        <strain evidence="4 5">SAG 48.87</strain>
    </source>
</reference>
<dbReference type="InterPro" id="IPR011009">
    <property type="entry name" value="Kinase-like_dom_sf"/>
</dbReference>
<sequence length="921" mass="92523">MCGGRLGQERGAYLFETQSSCRCSPHGWRYLPPAAARPLANGGGGGGNTTFFGCADPGNRLLTAGAWCPVDPRECHSYYGAYVTARNASVVYYDYCGEVRERTVGGCLCQGEWRDAGGALHANGSCAAAPGAPGNYTGPWCPVDRATCTAEIPKTLDFRERDWDRCADPSAAESASAESPADSGAAATDAIDAIDAADAAAAPEAAAAVAAGTQLPNGGAAGGDGLPNGGFAPRGNGPQLPQQVSETANTPPSPAAPKAKAPAIGNGPAAPPAPPPPKPQPASTGVIVGAAVGGAAALALLLCGTVLLARRRRRRRRRADAHAGAVKAAADGGPSYDEEGGRDDYGPDQDHRDLGLDDLNMFAAHSADSGGRGSGSRPVLPRAGPSGGGSSAASSSLERPFLSATSQGGAGRSGASASSARSGPSSASRGGGVVGATSGHPPPPGVLAALSKALAGAGGRAGAAAGASHASLPAELEAGGRSVASSTAAAVAMAEAGASAISDPGPPAPPGGPQAARVMLRATTSALGLSMPSWLASSTGGRGGATGADDGAGRAGGGGGESVDVTECRRRVHAFIGIEEPTGPVSSGTGGGRVTLWVLPAADADAPEEAGGLARASSARSADMRIVMPTDPIRADVDMHLDLRRDVAFPAAPRSFLGAGAFGQAILARIPIHPNIVTVWGGCTTPPVVFIVEELMESNLSDLIHGPRRGSPAGTDGAQQGGPRGRRAAAQPMPLRRALEVAADVAAGLALLHPTIVHRDLKPQNILLDARGVAKIADFGISRLKARTYITTAGGGAGTLHYMAPECFSSMMGAATGGALGLGALPQDTQHMVSEKADIYSLGIMMWECVTGLPPWTEYGHPMAIAYNVANRGARPAWPKPCDVPLAVRRLVESCWAQSPKARPSAGDLLQKLVVLLKQLD</sequence>
<evidence type="ECO:0000259" key="3">
    <source>
        <dbReference type="PROSITE" id="PS50011"/>
    </source>
</evidence>
<dbReference type="Gene3D" id="1.10.510.10">
    <property type="entry name" value="Transferase(Phosphotransferase) domain 1"/>
    <property type="match status" value="1"/>
</dbReference>
<proteinExistence type="predicted"/>
<feature type="compositionally biased region" description="Low complexity" evidence="1">
    <location>
        <begin position="403"/>
        <end position="428"/>
    </location>
</feature>
<feature type="compositionally biased region" description="Gly residues" evidence="1">
    <location>
        <begin position="219"/>
        <end position="228"/>
    </location>
</feature>
<dbReference type="Proteomes" id="UP000054498">
    <property type="component" value="Unassembled WGS sequence"/>
</dbReference>
<dbReference type="GO" id="GO:0004674">
    <property type="term" value="F:protein serine/threonine kinase activity"/>
    <property type="evidence" value="ECO:0007669"/>
    <property type="project" value="TreeGrafter"/>
</dbReference>
<dbReference type="GeneID" id="25736830"/>
<evidence type="ECO:0000313" key="5">
    <source>
        <dbReference type="Proteomes" id="UP000054498"/>
    </source>
</evidence>
<protein>
    <recommendedName>
        <fullName evidence="3">Protein kinase domain-containing protein</fullName>
    </recommendedName>
</protein>
<dbReference type="GO" id="GO:0005524">
    <property type="term" value="F:ATP binding"/>
    <property type="evidence" value="ECO:0007669"/>
    <property type="project" value="InterPro"/>
</dbReference>
<feature type="region of interest" description="Disordered" evidence="1">
    <location>
        <begin position="219"/>
        <end position="282"/>
    </location>
</feature>
<feature type="transmembrane region" description="Helical" evidence="2">
    <location>
        <begin position="286"/>
        <end position="309"/>
    </location>
</feature>
<dbReference type="STRING" id="145388.A0A0D2MMJ5"/>
<accession>A0A0D2MMJ5</accession>
<feature type="region of interest" description="Disordered" evidence="1">
    <location>
        <begin position="702"/>
        <end position="730"/>
    </location>
</feature>
<feature type="region of interest" description="Disordered" evidence="1">
    <location>
        <begin position="533"/>
        <end position="563"/>
    </location>
</feature>
<dbReference type="PANTHER" id="PTHR44329">
    <property type="entry name" value="SERINE/THREONINE-PROTEIN KINASE TNNI3K-RELATED"/>
    <property type="match status" value="1"/>
</dbReference>